<dbReference type="AlphaFoldDB" id="H6N5S7"/>
<organism evidence="1 2">
    <name type="scientific">Mycoplasma haemocanis (strain Illinois)</name>
    <dbReference type="NCBI Taxonomy" id="1111676"/>
    <lineage>
        <taxon>Bacteria</taxon>
        <taxon>Bacillati</taxon>
        <taxon>Mycoplasmatota</taxon>
        <taxon>Mollicutes</taxon>
        <taxon>Mycoplasmataceae</taxon>
        <taxon>Mycoplasma</taxon>
    </lineage>
</organism>
<dbReference type="Proteomes" id="UP000009135">
    <property type="component" value="Chromosome"/>
</dbReference>
<name>H6N5S7_MYCHN</name>
<protein>
    <submittedName>
        <fullName evidence="1">Uncharacterized protein</fullName>
    </submittedName>
</protein>
<reference evidence="1 2" key="1">
    <citation type="journal article" date="2012" name="J. Bacteriol.">
        <title>Complete genome sequence of Mycoplasma haemocanis strain Illinois.</title>
        <authorList>
            <person name="do Nascimento N.C."/>
            <person name="Guimaraes A.M."/>
            <person name="Santos A.P."/>
            <person name="Sanmiguel P.J."/>
            <person name="Messick J.B."/>
        </authorList>
    </citation>
    <scope>NUCLEOTIDE SEQUENCE [LARGE SCALE GENOMIC DNA]</scope>
    <source>
        <strain evidence="1 2">Illinois</strain>
    </source>
</reference>
<dbReference type="HOGENOM" id="CLU_2465721_0_0_14"/>
<evidence type="ECO:0000313" key="2">
    <source>
        <dbReference type="Proteomes" id="UP000009135"/>
    </source>
</evidence>
<evidence type="ECO:0000313" key="1">
    <source>
        <dbReference type="EMBL" id="AEW45037.1"/>
    </source>
</evidence>
<dbReference type="STRING" id="1111676.MHC_00855"/>
<proteinExistence type="predicted"/>
<sequence length="88" mass="10091">MSSGAIGASYFKPWQRSISVKQELEKLGKIILTVKTDSRWEIKVHTYKSEISKDSKLKINEKDTISAEDLANWCIYCFAETTFTKLDP</sequence>
<accession>H6N5S7</accession>
<dbReference type="EMBL" id="CP003199">
    <property type="protein sequence ID" value="AEW45037.1"/>
    <property type="molecule type" value="Genomic_DNA"/>
</dbReference>
<dbReference type="KEGG" id="mhe:MHC_00855"/>
<keyword evidence="2" id="KW-1185">Reference proteome</keyword>
<gene>
    <name evidence="1" type="ordered locus">MHC_00855</name>
</gene>